<gene>
    <name evidence="2" type="ORF">X802_00920</name>
</gene>
<protein>
    <submittedName>
        <fullName evidence="2">Uncharacterized protein</fullName>
    </submittedName>
</protein>
<dbReference type="PATRIC" id="fig|1432656.3.peg.182"/>
<keyword evidence="1" id="KW-1133">Transmembrane helix</keyword>
<feature type="transmembrane region" description="Helical" evidence="1">
    <location>
        <begin position="47"/>
        <end position="66"/>
    </location>
</feature>
<organism evidence="2 3">
    <name type="scientific">Thermococcus guaymasensis DSM 11113</name>
    <dbReference type="NCBI Taxonomy" id="1432656"/>
    <lineage>
        <taxon>Archaea</taxon>
        <taxon>Methanobacteriati</taxon>
        <taxon>Methanobacteriota</taxon>
        <taxon>Thermococci</taxon>
        <taxon>Thermococcales</taxon>
        <taxon>Thermococcaceae</taxon>
        <taxon>Thermococcus</taxon>
    </lineage>
</organism>
<dbReference type="KEGG" id="tgy:X802_00920"/>
<name>A0A0X1KI44_9EURY</name>
<dbReference type="OrthoDB" id="60273at2157"/>
<reference evidence="2 3" key="1">
    <citation type="submission" date="2014-01" db="EMBL/GenBank/DDBJ databases">
        <title>Genome sequencing of Thermococcus guaymasensis.</title>
        <authorList>
            <person name="Zhang X."/>
            <person name="Alvare G."/>
            <person name="Fristensky B."/>
            <person name="Chen L."/>
            <person name="Suen T."/>
            <person name="Chen Q."/>
            <person name="Ma K."/>
        </authorList>
    </citation>
    <scope>NUCLEOTIDE SEQUENCE [LARGE SCALE GENOMIC DNA]</scope>
    <source>
        <strain evidence="2 3">DSM 11113</strain>
    </source>
</reference>
<evidence type="ECO:0000313" key="3">
    <source>
        <dbReference type="Proteomes" id="UP000062043"/>
    </source>
</evidence>
<sequence length="183" mass="20234">MVDWAAQRAKLKTANWLVKLLIVVVIGGYGLMWAADKAVTVGDYVTAIAKTPIWLVVAIELFDKLADKKDYTTWGIYMSRQWGGNSVLWGIVIGLIAFLGVLYIMTGTITMNMNAYSPGVFLAAMTFALYIVMPETGDDELILFLWLAAQVATKGQYLHEAVFSLPIISKLMTVILSRLPLPL</sequence>
<dbReference type="EMBL" id="CP007140">
    <property type="protein sequence ID" value="AJC70912.1"/>
    <property type="molecule type" value="Genomic_DNA"/>
</dbReference>
<feature type="transmembrane region" description="Helical" evidence="1">
    <location>
        <begin position="87"/>
        <end position="109"/>
    </location>
</feature>
<evidence type="ECO:0000256" key="1">
    <source>
        <dbReference type="SAM" id="Phobius"/>
    </source>
</evidence>
<dbReference type="STRING" id="1432656.X802_00920"/>
<keyword evidence="1" id="KW-0812">Transmembrane</keyword>
<keyword evidence="1" id="KW-0472">Membrane</keyword>
<evidence type="ECO:0000313" key="2">
    <source>
        <dbReference type="EMBL" id="AJC70912.1"/>
    </source>
</evidence>
<accession>A0A0X1KI44</accession>
<proteinExistence type="predicted"/>
<feature type="transmembrane region" description="Helical" evidence="1">
    <location>
        <begin position="16"/>
        <end position="35"/>
    </location>
</feature>
<dbReference type="Proteomes" id="UP000062043">
    <property type="component" value="Chromosome"/>
</dbReference>
<feature type="transmembrane region" description="Helical" evidence="1">
    <location>
        <begin position="115"/>
        <end position="133"/>
    </location>
</feature>
<keyword evidence="3" id="KW-1185">Reference proteome</keyword>
<dbReference type="AlphaFoldDB" id="A0A0X1KI44"/>